<reference evidence="4 5" key="1">
    <citation type="submission" date="2021-02" db="EMBL/GenBank/DDBJ databases">
        <title>Plant Genome Project.</title>
        <authorList>
            <person name="Zhang R.-G."/>
        </authorList>
    </citation>
    <scope>NUCLEOTIDE SEQUENCE [LARGE SCALE GENOMIC DNA]</scope>
    <source>
        <tissue evidence="4">Leaves</tissue>
    </source>
</reference>
<dbReference type="PROSITE" id="PS50158">
    <property type="entry name" value="ZF_CCHC"/>
    <property type="match status" value="1"/>
</dbReference>
<dbReference type="EMBL" id="JAFEMO010000010">
    <property type="protein sequence ID" value="KAH7560576.1"/>
    <property type="molecule type" value="Genomic_DNA"/>
</dbReference>
<evidence type="ECO:0000313" key="5">
    <source>
        <dbReference type="Proteomes" id="UP000827721"/>
    </source>
</evidence>
<dbReference type="InterPro" id="IPR001878">
    <property type="entry name" value="Znf_CCHC"/>
</dbReference>
<dbReference type="InterPro" id="IPR036875">
    <property type="entry name" value="Znf_CCHC_sf"/>
</dbReference>
<feature type="region of interest" description="Disordered" evidence="2">
    <location>
        <begin position="242"/>
        <end position="273"/>
    </location>
</feature>
<dbReference type="SUPFAM" id="SSF57756">
    <property type="entry name" value="Retrovirus zinc finger-like domains"/>
    <property type="match status" value="1"/>
</dbReference>
<organism evidence="4 5">
    <name type="scientific">Xanthoceras sorbifolium</name>
    <dbReference type="NCBI Taxonomy" id="99658"/>
    <lineage>
        <taxon>Eukaryota</taxon>
        <taxon>Viridiplantae</taxon>
        <taxon>Streptophyta</taxon>
        <taxon>Embryophyta</taxon>
        <taxon>Tracheophyta</taxon>
        <taxon>Spermatophyta</taxon>
        <taxon>Magnoliopsida</taxon>
        <taxon>eudicotyledons</taxon>
        <taxon>Gunneridae</taxon>
        <taxon>Pentapetalae</taxon>
        <taxon>rosids</taxon>
        <taxon>malvids</taxon>
        <taxon>Sapindales</taxon>
        <taxon>Sapindaceae</taxon>
        <taxon>Xanthoceroideae</taxon>
        <taxon>Xanthoceras</taxon>
    </lineage>
</organism>
<feature type="compositionally biased region" description="Basic and acidic residues" evidence="2">
    <location>
        <begin position="394"/>
        <end position="406"/>
    </location>
</feature>
<accession>A0ABQ8HHQ3</accession>
<dbReference type="PANTHER" id="PTHR34482">
    <property type="entry name" value="DNA DAMAGE-INDUCIBLE PROTEIN 1-LIKE"/>
    <property type="match status" value="1"/>
</dbReference>
<dbReference type="InterPro" id="IPR005162">
    <property type="entry name" value="Retrotrans_gag_dom"/>
</dbReference>
<keyword evidence="1" id="KW-0479">Metal-binding</keyword>
<dbReference type="PANTHER" id="PTHR34482:SF49">
    <property type="entry name" value="RETROTRANSPOSON GAG DOMAIN-CONTAINING PROTEIN"/>
    <property type="match status" value="1"/>
</dbReference>
<evidence type="ECO:0000259" key="3">
    <source>
        <dbReference type="PROSITE" id="PS50158"/>
    </source>
</evidence>
<feature type="domain" description="CCHC-type" evidence="3">
    <location>
        <begin position="200"/>
        <end position="214"/>
    </location>
</feature>
<sequence>MEPESHPNPFRPQPRAPEPRDETMYIITQLLTTIIQYQTHVLEITIERARRVGATFFNGSGYPDSAHAWLNDLERVFRVMGCSDEQKFSFATFLLKDRAHDWWLSMQRHNPMVVSWHEFKRLSNAHFYPSFYQNLKMNEFFKLVQGSLIVNAYEKKFTELSRAALHIVENEINRCKKFKEGLRHEIKTYVSATEHTEYGCYHCGQTGHCKRDCPGLVHGSNVEQLQVPQNVSSGSVPMQAPRAFQKSGSTVTSRTQNSVTGANSNAQRNQSGRPQTQALVFALTQQDIEATPDIVTVGLATDNSGALLATFQVRHGPDFYDYSLTFDYGEDGQKDVVVVHLSEDDQGLAAGQMEDKSKLRKPVKIKVKPETPVKESCHQDGKINGGLVNAENGVSKESKEASLEETKHPRIHMNWLQKLKKRWQQLL</sequence>
<evidence type="ECO:0000256" key="2">
    <source>
        <dbReference type="SAM" id="MobiDB-lite"/>
    </source>
</evidence>
<keyword evidence="1" id="KW-0863">Zinc-finger</keyword>
<evidence type="ECO:0000256" key="1">
    <source>
        <dbReference type="PROSITE-ProRule" id="PRU00047"/>
    </source>
</evidence>
<feature type="compositionally biased region" description="Polar residues" evidence="2">
    <location>
        <begin position="246"/>
        <end position="273"/>
    </location>
</feature>
<feature type="region of interest" description="Disordered" evidence="2">
    <location>
        <begin position="375"/>
        <end position="406"/>
    </location>
</feature>
<dbReference type="Pfam" id="PF03732">
    <property type="entry name" value="Retrotrans_gag"/>
    <property type="match status" value="1"/>
</dbReference>
<keyword evidence="5" id="KW-1185">Reference proteome</keyword>
<name>A0ABQ8HHQ3_9ROSI</name>
<comment type="caution">
    <text evidence="4">The sequence shown here is derived from an EMBL/GenBank/DDBJ whole genome shotgun (WGS) entry which is preliminary data.</text>
</comment>
<evidence type="ECO:0000313" key="4">
    <source>
        <dbReference type="EMBL" id="KAH7560576.1"/>
    </source>
</evidence>
<gene>
    <name evidence="4" type="ORF">JRO89_XS10G0047800</name>
</gene>
<dbReference type="Gene3D" id="4.10.60.10">
    <property type="entry name" value="Zinc finger, CCHC-type"/>
    <property type="match status" value="1"/>
</dbReference>
<dbReference type="Proteomes" id="UP000827721">
    <property type="component" value="Unassembled WGS sequence"/>
</dbReference>
<protein>
    <recommendedName>
        <fullName evidence="3">CCHC-type domain-containing protein</fullName>
    </recommendedName>
</protein>
<proteinExistence type="predicted"/>
<keyword evidence="1" id="KW-0862">Zinc</keyword>